<dbReference type="AlphaFoldDB" id="A0A5J4WV42"/>
<accession>A0A5J4WV42</accession>
<protein>
    <submittedName>
        <fullName evidence="1">Uncharacterized protein</fullName>
    </submittedName>
</protein>
<organism evidence="1 2">
    <name type="scientific">Streblomastix strix</name>
    <dbReference type="NCBI Taxonomy" id="222440"/>
    <lineage>
        <taxon>Eukaryota</taxon>
        <taxon>Metamonada</taxon>
        <taxon>Preaxostyla</taxon>
        <taxon>Oxymonadida</taxon>
        <taxon>Streblomastigidae</taxon>
        <taxon>Streblomastix</taxon>
    </lineage>
</organism>
<reference evidence="1 2" key="1">
    <citation type="submission" date="2019-03" db="EMBL/GenBank/DDBJ databases">
        <title>Single cell metagenomics reveals metabolic interactions within the superorganism composed of flagellate Streblomastix strix and complex community of Bacteroidetes bacteria on its surface.</title>
        <authorList>
            <person name="Treitli S.C."/>
            <person name="Kolisko M."/>
            <person name="Husnik F."/>
            <person name="Keeling P."/>
            <person name="Hampl V."/>
        </authorList>
    </citation>
    <scope>NUCLEOTIDE SEQUENCE [LARGE SCALE GENOMIC DNA]</scope>
    <source>
        <strain evidence="1">ST1C</strain>
    </source>
</reference>
<dbReference type="Proteomes" id="UP000324800">
    <property type="component" value="Unassembled WGS sequence"/>
</dbReference>
<evidence type="ECO:0000313" key="2">
    <source>
        <dbReference type="Proteomes" id="UP000324800"/>
    </source>
</evidence>
<dbReference type="EMBL" id="SNRW01000908">
    <property type="protein sequence ID" value="KAA6398663.1"/>
    <property type="molecule type" value="Genomic_DNA"/>
</dbReference>
<evidence type="ECO:0000313" key="1">
    <source>
        <dbReference type="EMBL" id="KAA6398663.1"/>
    </source>
</evidence>
<name>A0A5J4WV42_9EUKA</name>
<proteinExistence type="predicted"/>
<gene>
    <name evidence="1" type="ORF">EZS28_005811</name>
</gene>
<comment type="caution">
    <text evidence="1">The sequence shown here is derived from an EMBL/GenBank/DDBJ whole genome shotgun (WGS) entry which is preliminary data.</text>
</comment>
<sequence>MKIQLKKVIKKESKMKEQIIVIEEQSDLYQSYRDDIDDEEEDVSDGDTVDTKTVYDLDGSIKEFGAYESG</sequence>